<keyword evidence="2" id="KW-0964">Secreted</keyword>
<dbReference type="Gene3D" id="2.150.10.10">
    <property type="entry name" value="Serralysin-like metalloprotease, C-terminal"/>
    <property type="match status" value="3"/>
</dbReference>
<gene>
    <name evidence="3" type="ORF">FHD67_20095</name>
</gene>
<dbReference type="InterPro" id="IPR050557">
    <property type="entry name" value="RTX_toxin/Mannuronan_C5-epim"/>
</dbReference>
<feature type="non-terminal residue" evidence="3">
    <location>
        <position position="1"/>
    </location>
</feature>
<dbReference type="GO" id="GO:0005509">
    <property type="term" value="F:calcium ion binding"/>
    <property type="evidence" value="ECO:0007669"/>
    <property type="project" value="InterPro"/>
</dbReference>
<dbReference type="InterPro" id="IPR011049">
    <property type="entry name" value="Serralysin-like_metalloprot_C"/>
</dbReference>
<dbReference type="InterPro" id="IPR001343">
    <property type="entry name" value="Hemolysn_Ca-bd"/>
</dbReference>
<dbReference type="PRINTS" id="PR00313">
    <property type="entry name" value="CABNDNGRPT"/>
</dbReference>
<comment type="caution">
    <text evidence="3">The sequence shown here is derived from an EMBL/GenBank/DDBJ whole genome shotgun (WGS) entry which is preliminary data.</text>
</comment>
<comment type="subcellular location">
    <subcellularLocation>
        <location evidence="1">Secreted</location>
    </subcellularLocation>
</comment>
<evidence type="ECO:0000256" key="2">
    <source>
        <dbReference type="ARBA" id="ARBA00022525"/>
    </source>
</evidence>
<dbReference type="Proteomes" id="UP000304880">
    <property type="component" value="Unassembled WGS sequence"/>
</dbReference>
<sequence length="443" mass="46007">LQGVDKAILTTANFLFNGAVPKELNGTPPTVTPAPLPTPIPPAADINEIRGSNADDTMRGTTQSDIVWGLEGLDTFYWQPGVGNDTYHGGTGTERYDANPYTPGNPGGDRLILDGSAGLRIDMHSTDSGSVQSRNDRLEFTGIERIFGTTGDDVVVATNATVNSSGGSVPAHGLSIFTGAGNDRISGSQFDDVIDGGSGNDTINGDGGNDFIHSSTGNDLIYGGAGDENIRWGNGDANHNPGNDTIDGGSGNDLINIWIKRGDIYSNNDTVGIEGVSVTVDRVLSDGAFSGNASTSIGGTATLRFDNFELGWTHAGNDVIDASGAVISSSGAGVNFNTRWGHDRLVGSRGNDTLDGSMGRDTVQGGQGDDRIWIGDGHNGDGASDVLIFRAGDGADIVYGFESSRDTLDLGERSYSATEVRDGTLLNFGSGDSVLLNGVFDFI</sequence>
<dbReference type="PANTHER" id="PTHR38340:SF1">
    <property type="entry name" value="S-LAYER PROTEIN"/>
    <property type="match status" value="1"/>
</dbReference>
<organism evidence="3 4">
    <name type="scientific">Paracoccus haeundaensis</name>
    <dbReference type="NCBI Taxonomy" id="225362"/>
    <lineage>
        <taxon>Bacteria</taxon>
        <taxon>Pseudomonadati</taxon>
        <taxon>Pseudomonadota</taxon>
        <taxon>Alphaproteobacteria</taxon>
        <taxon>Rhodobacterales</taxon>
        <taxon>Paracoccaceae</taxon>
        <taxon>Paracoccus</taxon>
    </lineage>
</organism>
<accession>A0A5C4R134</accession>
<keyword evidence="4" id="KW-1185">Reference proteome</keyword>
<dbReference type="Pfam" id="PF00353">
    <property type="entry name" value="HemolysinCabind"/>
    <property type="match status" value="5"/>
</dbReference>
<protein>
    <submittedName>
        <fullName evidence="3">Calcium-binding protein</fullName>
    </submittedName>
</protein>
<evidence type="ECO:0000313" key="3">
    <source>
        <dbReference type="EMBL" id="TNH37484.1"/>
    </source>
</evidence>
<dbReference type="SUPFAM" id="SSF51120">
    <property type="entry name" value="beta-Roll"/>
    <property type="match status" value="2"/>
</dbReference>
<reference evidence="3 4" key="1">
    <citation type="submission" date="2019-06" db="EMBL/GenBank/DDBJ databases">
        <authorList>
            <person name="Li J."/>
        </authorList>
    </citation>
    <scope>NUCLEOTIDE SEQUENCE [LARGE SCALE GENOMIC DNA]</scope>
    <source>
        <strain evidence="3 4">CGMCC 1.8012</strain>
    </source>
</reference>
<dbReference type="AlphaFoldDB" id="A0A5C4R134"/>
<evidence type="ECO:0000313" key="4">
    <source>
        <dbReference type="Proteomes" id="UP000304880"/>
    </source>
</evidence>
<dbReference type="GO" id="GO:0005576">
    <property type="term" value="C:extracellular region"/>
    <property type="evidence" value="ECO:0007669"/>
    <property type="project" value="UniProtKB-SubCell"/>
</dbReference>
<name>A0A5C4R134_9RHOB</name>
<dbReference type="EMBL" id="VDDC01000095">
    <property type="protein sequence ID" value="TNH37484.1"/>
    <property type="molecule type" value="Genomic_DNA"/>
</dbReference>
<proteinExistence type="predicted"/>
<evidence type="ECO:0000256" key="1">
    <source>
        <dbReference type="ARBA" id="ARBA00004613"/>
    </source>
</evidence>
<dbReference type="PANTHER" id="PTHR38340">
    <property type="entry name" value="S-LAYER PROTEIN"/>
    <property type="match status" value="1"/>
</dbReference>
<dbReference type="RefSeq" id="WP_139599847.1">
    <property type="nucleotide sequence ID" value="NZ_VDDC01000095.1"/>
</dbReference>